<dbReference type="InterPro" id="IPR036291">
    <property type="entry name" value="NAD(P)-bd_dom_sf"/>
</dbReference>
<organism evidence="4 5">
    <name type="scientific">Emericellopsis cladophorae</name>
    <dbReference type="NCBI Taxonomy" id="2686198"/>
    <lineage>
        <taxon>Eukaryota</taxon>
        <taxon>Fungi</taxon>
        <taxon>Dikarya</taxon>
        <taxon>Ascomycota</taxon>
        <taxon>Pezizomycotina</taxon>
        <taxon>Sordariomycetes</taxon>
        <taxon>Hypocreomycetidae</taxon>
        <taxon>Hypocreales</taxon>
        <taxon>Bionectriaceae</taxon>
        <taxon>Emericellopsis</taxon>
    </lineage>
</organism>
<evidence type="ECO:0000259" key="3">
    <source>
        <dbReference type="Pfam" id="PF05368"/>
    </source>
</evidence>
<dbReference type="AlphaFoldDB" id="A0A9Q0BD32"/>
<dbReference type="CDD" id="cd05259">
    <property type="entry name" value="PCBER_SDR_a"/>
    <property type="match status" value="1"/>
</dbReference>
<dbReference type="PANTHER" id="PTHR47706:SF1">
    <property type="entry name" value="CIPA-LIKE, PUTATIVE (AFU_ORTHOLOGUE AFUA_1G12460)-RELATED"/>
    <property type="match status" value="1"/>
</dbReference>
<dbReference type="InterPro" id="IPR008030">
    <property type="entry name" value="NmrA-like"/>
</dbReference>
<comment type="caution">
    <text evidence="4">The sequence shown here is derived from an EMBL/GenBank/DDBJ whole genome shotgun (WGS) entry which is preliminary data.</text>
</comment>
<dbReference type="PANTHER" id="PTHR47706">
    <property type="entry name" value="NMRA-LIKE FAMILY PROTEIN"/>
    <property type="match status" value="1"/>
</dbReference>
<dbReference type="EMBL" id="JAGIXG020000021">
    <property type="protein sequence ID" value="KAI6781442.1"/>
    <property type="molecule type" value="Genomic_DNA"/>
</dbReference>
<keyword evidence="2" id="KW-0560">Oxidoreductase</keyword>
<evidence type="ECO:0000313" key="5">
    <source>
        <dbReference type="Proteomes" id="UP001055219"/>
    </source>
</evidence>
<gene>
    <name evidence="4" type="ORF">J7T54_001404</name>
</gene>
<reference evidence="4" key="1">
    <citation type="journal article" date="2021" name="J Fungi (Basel)">
        <title>Genomic and Metabolomic Analyses of the Marine Fungus Emericellopsis cladophorae: Insights into Saltwater Adaptability Mechanisms and Its Biosynthetic Potential.</title>
        <authorList>
            <person name="Goncalves M.F.M."/>
            <person name="Hilario S."/>
            <person name="Van de Peer Y."/>
            <person name="Esteves A.C."/>
            <person name="Alves A."/>
        </authorList>
    </citation>
    <scope>NUCLEOTIDE SEQUENCE</scope>
    <source>
        <strain evidence="4">MUM 19.33</strain>
    </source>
</reference>
<dbReference type="GO" id="GO:0016491">
    <property type="term" value="F:oxidoreductase activity"/>
    <property type="evidence" value="ECO:0007669"/>
    <property type="project" value="UniProtKB-KW"/>
</dbReference>
<proteinExistence type="predicted"/>
<dbReference type="InterPro" id="IPR045312">
    <property type="entry name" value="PCBER-like"/>
</dbReference>
<feature type="domain" description="NmrA-like" evidence="3">
    <location>
        <begin position="4"/>
        <end position="218"/>
    </location>
</feature>
<dbReference type="InterPro" id="IPR051609">
    <property type="entry name" value="NmrA/Isoflavone_reductase-like"/>
</dbReference>
<dbReference type="Gene3D" id="3.40.50.720">
    <property type="entry name" value="NAD(P)-binding Rossmann-like Domain"/>
    <property type="match status" value="1"/>
</dbReference>
<dbReference type="Gene3D" id="3.90.25.10">
    <property type="entry name" value="UDP-galactose 4-epimerase, domain 1"/>
    <property type="match status" value="1"/>
</dbReference>
<evidence type="ECO:0000256" key="2">
    <source>
        <dbReference type="ARBA" id="ARBA00023002"/>
    </source>
</evidence>
<name>A0A9Q0BD32_9HYPO</name>
<dbReference type="Pfam" id="PF05368">
    <property type="entry name" value="NmrA"/>
    <property type="match status" value="1"/>
</dbReference>
<dbReference type="GeneID" id="75827923"/>
<dbReference type="SUPFAM" id="SSF51735">
    <property type="entry name" value="NAD(P)-binding Rossmann-fold domains"/>
    <property type="match status" value="1"/>
</dbReference>
<sequence>MSIKNVVLVGASGCLGVEVFKRLAAASDLNLKVLRRNGSTSTFPGNVQVVDVDFGSVESLAAALAGQDAVVSTISSEHIAAQKNLVEAALSAGVKRFIPSDFGSNLANEATQRLPVFLPKIDIRNRLIEIAKTTDMTYTFVYNGAFLDWGIDQSFLINRAGDKTQVVDGGDIPFSVTDLASVADGVYGVLTHPEETKNRAVYVEDAKVTQNQLLGLAKQAAPSKSWDVEHVALDDLTSAADKRLAQGLLDFQTFGPYLYRAIFGKENGGNFDKNDNALLGVKGKTEEEVAEVVKHHVK</sequence>
<evidence type="ECO:0000313" key="4">
    <source>
        <dbReference type="EMBL" id="KAI6781442.1"/>
    </source>
</evidence>
<keyword evidence="5" id="KW-1185">Reference proteome</keyword>
<accession>A0A9Q0BD32</accession>
<dbReference type="Proteomes" id="UP001055219">
    <property type="component" value="Unassembled WGS sequence"/>
</dbReference>
<keyword evidence="1" id="KW-0521">NADP</keyword>
<protein>
    <submittedName>
        <fullName evidence="4">Oxidoreductase - protein</fullName>
    </submittedName>
</protein>
<evidence type="ECO:0000256" key="1">
    <source>
        <dbReference type="ARBA" id="ARBA00022857"/>
    </source>
</evidence>
<dbReference type="OrthoDB" id="9974981at2759"/>
<reference evidence="4" key="2">
    <citation type="submission" date="2022-07" db="EMBL/GenBank/DDBJ databases">
        <authorList>
            <person name="Goncalves M.F.M."/>
            <person name="Hilario S."/>
            <person name="Van De Peer Y."/>
            <person name="Esteves A.C."/>
            <person name="Alves A."/>
        </authorList>
    </citation>
    <scope>NUCLEOTIDE SEQUENCE</scope>
    <source>
        <strain evidence="4">MUM 19.33</strain>
    </source>
</reference>
<dbReference type="RefSeq" id="XP_051362298.1">
    <property type="nucleotide sequence ID" value="XM_051506279.1"/>
</dbReference>